<organism evidence="6 7">
    <name type="scientific">Thorsellia anophelis DSM 18579</name>
    <dbReference type="NCBI Taxonomy" id="1123402"/>
    <lineage>
        <taxon>Bacteria</taxon>
        <taxon>Pseudomonadati</taxon>
        <taxon>Pseudomonadota</taxon>
        <taxon>Gammaproteobacteria</taxon>
        <taxon>Enterobacterales</taxon>
        <taxon>Thorselliaceae</taxon>
        <taxon>Thorsellia</taxon>
    </lineage>
</organism>
<evidence type="ECO:0000256" key="1">
    <source>
        <dbReference type="ARBA" id="ARBA00001947"/>
    </source>
</evidence>
<accession>A0A1H9ZDY9</accession>
<name>A0A1H9ZDY9_9GAMM</name>
<keyword evidence="3 6" id="KW-0378">Hydrolase</keyword>
<dbReference type="SUPFAM" id="SSF102215">
    <property type="entry name" value="Creatininase"/>
    <property type="match status" value="1"/>
</dbReference>
<comment type="cofactor">
    <cofactor evidence="1">
        <name>Zn(2+)</name>
        <dbReference type="ChEBI" id="CHEBI:29105"/>
    </cofactor>
</comment>
<gene>
    <name evidence="6" type="ORF">SAMN02583745_00543</name>
</gene>
<dbReference type="PANTHER" id="PTHR35005:SF1">
    <property type="entry name" value="2-AMINO-5-FORMYLAMINO-6-RIBOSYLAMINOPYRIMIDIN-4(3H)-ONE 5'-MONOPHOSPHATE DEFORMYLASE"/>
    <property type="match status" value="1"/>
</dbReference>
<evidence type="ECO:0000256" key="4">
    <source>
        <dbReference type="ARBA" id="ARBA00022833"/>
    </source>
</evidence>
<protein>
    <submittedName>
        <fullName evidence="6">Creatinine amidohydrolase</fullName>
    </submittedName>
</protein>
<dbReference type="Pfam" id="PF02633">
    <property type="entry name" value="Creatininase"/>
    <property type="match status" value="1"/>
</dbReference>
<evidence type="ECO:0000256" key="2">
    <source>
        <dbReference type="ARBA" id="ARBA00022723"/>
    </source>
</evidence>
<dbReference type="STRING" id="1123402.SAMN02583745_00543"/>
<dbReference type="GO" id="GO:0046872">
    <property type="term" value="F:metal ion binding"/>
    <property type="evidence" value="ECO:0007669"/>
    <property type="project" value="UniProtKB-KW"/>
</dbReference>
<dbReference type="Proteomes" id="UP000242642">
    <property type="component" value="Unassembled WGS sequence"/>
</dbReference>
<reference evidence="7" key="1">
    <citation type="submission" date="2016-10" db="EMBL/GenBank/DDBJ databases">
        <authorList>
            <person name="Varghese N."/>
            <person name="Submissions S."/>
        </authorList>
    </citation>
    <scope>NUCLEOTIDE SEQUENCE [LARGE SCALE GENOMIC DNA]</scope>
    <source>
        <strain evidence="7">DSM 18579</strain>
    </source>
</reference>
<dbReference type="GO" id="GO:0009231">
    <property type="term" value="P:riboflavin biosynthetic process"/>
    <property type="evidence" value="ECO:0007669"/>
    <property type="project" value="TreeGrafter"/>
</dbReference>
<evidence type="ECO:0000256" key="5">
    <source>
        <dbReference type="ARBA" id="ARBA00024029"/>
    </source>
</evidence>
<proteinExistence type="inferred from homology"/>
<evidence type="ECO:0000313" key="7">
    <source>
        <dbReference type="Proteomes" id="UP000242642"/>
    </source>
</evidence>
<evidence type="ECO:0000313" key="6">
    <source>
        <dbReference type="EMBL" id="SES79764.1"/>
    </source>
</evidence>
<dbReference type="GO" id="GO:0016811">
    <property type="term" value="F:hydrolase activity, acting on carbon-nitrogen (but not peptide) bonds, in linear amides"/>
    <property type="evidence" value="ECO:0007669"/>
    <property type="project" value="TreeGrafter"/>
</dbReference>
<dbReference type="OrthoDB" id="9801445at2"/>
<dbReference type="Gene3D" id="3.40.50.10310">
    <property type="entry name" value="Creatininase"/>
    <property type="match status" value="1"/>
</dbReference>
<keyword evidence="2" id="KW-0479">Metal-binding</keyword>
<dbReference type="PANTHER" id="PTHR35005">
    <property type="entry name" value="3-DEHYDRO-SCYLLO-INOSOSE HYDROLASE"/>
    <property type="match status" value="1"/>
</dbReference>
<sequence>MKIADMNWMQIEEYLKTDDRVVVPLGSVEQHAYLSMAVDMILAEKVAVDAAEPLGIPVYPAIPYGITPYFAGFAGTVTLKVSTYVALIQDMLDSLKRSGFKRIVLVNGHGGNQPAQSAAAEWMLNNPEVKVRFYNWWNAPKTLAAVREIDPTSSHASWMENLPWTRLKEAPSPDHQKPPIDYQRYAIMNAEESKAYLAEGNFGGWFQRSEEDELAMWNVAVNETRAILEGPWS</sequence>
<comment type="similarity">
    <text evidence="5">Belongs to the creatininase superfamily.</text>
</comment>
<keyword evidence="7" id="KW-1185">Reference proteome</keyword>
<dbReference type="RefSeq" id="WP_093317609.1">
    <property type="nucleotide sequence ID" value="NZ_FOHV01000003.1"/>
</dbReference>
<keyword evidence="4" id="KW-0862">Zinc</keyword>
<evidence type="ECO:0000256" key="3">
    <source>
        <dbReference type="ARBA" id="ARBA00022801"/>
    </source>
</evidence>
<dbReference type="InterPro" id="IPR024087">
    <property type="entry name" value="Creatininase-like_sf"/>
</dbReference>
<dbReference type="EMBL" id="FOHV01000003">
    <property type="protein sequence ID" value="SES79764.1"/>
    <property type="molecule type" value="Genomic_DNA"/>
</dbReference>
<dbReference type="AlphaFoldDB" id="A0A1H9ZDY9"/>
<dbReference type="InterPro" id="IPR003785">
    <property type="entry name" value="Creatininase/forma_Hydrolase"/>
</dbReference>